<dbReference type="RefSeq" id="XP_007785367.1">
    <property type="nucleotide sequence ID" value="XM_007787177.1"/>
</dbReference>
<dbReference type="OMA" id="DWHPRNL"/>
<dbReference type="HOGENOM" id="CLU_007201_1_0_1"/>
<dbReference type="PROSITE" id="PS00463">
    <property type="entry name" value="ZN2_CY6_FUNGAL_1"/>
    <property type="match status" value="1"/>
</dbReference>
<dbReference type="GO" id="GO:0008270">
    <property type="term" value="F:zinc ion binding"/>
    <property type="evidence" value="ECO:0007669"/>
    <property type="project" value="InterPro"/>
</dbReference>
<proteinExistence type="predicted"/>
<dbReference type="GeneID" id="19906629"/>
<feature type="region of interest" description="Disordered" evidence="2">
    <location>
        <begin position="68"/>
        <end position="170"/>
    </location>
</feature>
<evidence type="ECO:0000256" key="1">
    <source>
        <dbReference type="ARBA" id="ARBA00023242"/>
    </source>
</evidence>
<name>R7Z798_CONA1</name>
<feature type="compositionally biased region" description="Polar residues" evidence="2">
    <location>
        <begin position="11"/>
        <end position="29"/>
    </location>
</feature>
<dbReference type="PANTHER" id="PTHR31644">
    <property type="entry name" value="TRANSCRIPTIONAL ACTIVATOR ARO80-RELATED"/>
    <property type="match status" value="1"/>
</dbReference>
<dbReference type="FunFam" id="4.10.240.10:FF:000012">
    <property type="entry name" value="C6 transcription factor"/>
    <property type="match status" value="1"/>
</dbReference>
<dbReference type="GO" id="GO:0000981">
    <property type="term" value="F:DNA-binding transcription factor activity, RNA polymerase II-specific"/>
    <property type="evidence" value="ECO:0007669"/>
    <property type="project" value="InterPro"/>
</dbReference>
<feature type="domain" description="Zn(2)-C6 fungal-type" evidence="3">
    <location>
        <begin position="32"/>
        <end position="68"/>
    </location>
</feature>
<evidence type="ECO:0000313" key="4">
    <source>
        <dbReference type="EMBL" id="EON70050.1"/>
    </source>
</evidence>
<feature type="region of interest" description="Disordered" evidence="2">
    <location>
        <begin position="200"/>
        <end position="232"/>
    </location>
</feature>
<feature type="region of interest" description="Disordered" evidence="2">
    <location>
        <begin position="1"/>
        <end position="29"/>
    </location>
</feature>
<dbReference type="PROSITE" id="PS50048">
    <property type="entry name" value="ZN2_CY6_FUNGAL_2"/>
    <property type="match status" value="1"/>
</dbReference>
<dbReference type="Pfam" id="PF00172">
    <property type="entry name" value="Zn_clus"/>
    <property type="match status" value="1"/>
</dbReference>
<feature type="compositionally biased region" description="Polar residues" evidence="2">
    <location>
        <begin position="215"/>
        <end position="231"/>
    </location>
</feature>
<dbReference type="GO" id="GO:0005634">
    <property type="term" value="C:nucleus"/>
    <property type="evidence" value="ECO:0007669"/>
    <property type="project" value="TreeGrafter"/>
</dbReference>
<dbReference type="AlphaFoldDB" id="R7Z798"/>
<evidence type="ECO:0000256" key="2">
    <source>
        <dbReference type="SAM" id="MobiDB-lite"/>
    </source>
</evidence>
<keyword evidence="5" id="KW-1185">Reference proteome</keyword>
<dbReference type="EMBL" id="JH767662">
    <property type="protein sequence ID" value="EON70050.1"/>
    <property type="molecule type" value="Genomic_DNA"/>
</dbReference>
<dbReference type="Proteomes" id="UP000016924">
    <property type="component" value="Unassembled WGS sequence"/>
</dbReference>
<dbReference type="SUPFAM" id="SSF57701">
    <property type="entry name" value="Zn2/Cys6 DNA-binding domain"/>
    <property type="match status" value="1"/>
</dbReference>
<dbReference type="GO" id="GO:0009074">
    <property type="term" value="P:aromatic amino acid family catabolic process"/>
    <property type="evidence" value="ECO:0007669"/>
    <property type="project" value="TreeGrafter"/>
</dbReference>
<reference evidence="5" key="1">
    <citation type="submission" date="2012-06" db="EMBL/GenBank/DDBJ databases">
        <title>The genome sequence of Coniosporium apollinis CBS 100218.</title>
        <authorList>
            <consortium name="The Broad Institute Genome Sequencing Platform"/>
            <person name="Cuomo C."/>
            <person name="Gorbushina A."/>
            <person name="Noack S."/>
            <person name="Walker B."/>
            <person name="Young S.K."/>
            <person name="Zeng Q."/>
            <person name="Gargeya S."/>
            <person name="Fitzgerald M."/>
            <person name="Haas B."/>
            <person name="Abouelleil A."/>
            <person name="Alvarado L."/>
            <person name="Arachchi H.M."/>
            <person name="Berlin A.M."/>
            <person name="Chapman S.B."/>
            <person name="Goldberg J."/>
            <person name="Griggs A."/>
            <person name="Gujja S."/>
            <person name="Hansen M."/>
            <person name="Howarth C."/>
            <person name="Imamovic A."/>
            <person name="Larimer J."/>
            <person name="McCowan C."/>
            <person name="Montmayeur A."/>
            <person name="Murphy C."/>
            <person name="Neiman D."/>
            <person name="Pearson M."/>
            <person name="Priest M."/>
            <person name="Roberts A."/>
            <person name="Saif S."/>
            <person name="Shea T."/>
            <person name="Sisk P."/>
            <person name="Sykes S."/>
            <person name="Wortman J."/>
            <person name="Nusbaum C."/>
            <person name="Birren B."/>
        </authorList>
    </citation>
    <scope>NUCLEOTIDE SEQUENCE [LARGE SCALE GENOMIC DNA]</scope>
    <source>
        <strain evidence="5">CBS 100218</strain>
    </source>
</reference>
<evidence type="ECO:0000313" key="5">
    <source>
        <dbReference type="Proteomes" id="UP000016924"/>
    </source>
</evidence>
<sequence length="1020" mass="113003">MDAAPHIPSGADSNASPPPRTSAQPHTRTYQACIPCRRRKVRCDLGPVDNPHEPPCVRCRRESKECFFSATRRKRKSTAPGEEYDEADLSDYEIRNGRKRLRSAPNDVTPPSARRPEPIQISQPSIENTGGLGGQQPLTPGGSIGRYQPLRRPTENQQQPNEEEDQQVSNEAASILQTKEVFSGHDALNLLFEATQQQNNDFGHHRTGSAGSMHRPSTVSATTPGSQTMFTSPRDHLLRTFDPREQPRSAPEAVLDPAITRTYTNGTGVADEEATFHQAIKAWSRFRFVRAGWFTAREGIAYIEYFYQYLSPLTPIVVPDFRHHSTHVTLLSEEPMLAVTMLTVASRFMKLAGPGASSRPYAIHEKLWTYLQGMIDRMIWGQEQHGGGFCGAGAQPAADVNPLSRKGLRTLGTIESLMLLTEWHPRAMHFPPHDSDDDLLLPEDNDVFTANGLPAFGEPPELLKGKGGQRIDSWLEPCWRSDRLCWMLLGNALALAYEIGVFDESGEAEFQHENQNVPIEKVQSYYRRRNHLKDLLLVYVTQTSGRLGLTSMLPKAHRDSSVFGPLDQRSPSAMGDLLRSPPPFQRVEMRGSARGLPARERTHDLVLDLWKQIASLMETGNQQMFPNRRQTRDLIKSGRYVELLQFFQPKLREWRRSFEKASSIPTHMRHILTIEFEYTRVYLNSLALQAVVERCTQQTPKQSHSHSFNLPHTTQPPKSETGAIPFSTLMKWYGTDRPYINEVIDACRNVLRVVVEGLHPGDYLKHAPVRTYFRIISVAIILLKTFALGATEDDVAISLGLMDRAVEALRTCIVDDVHVGNRFADLLDTLTNRIRSRFVRMAPSGGVGVSRAGSRSPILATGLQTPMMPPPPSGSGGANGLPNPGQWSNYAGVPSSPGQGNAGTGGRVTPHPLWGISTEAYDPQRNDISIMPPPTWNFASNTWDLNFNTNGNNVSGGQFGNGMGDDAAGGGYMPDWLALPLDPLLNSYGADVTQTTYGPDVGGYDLLDVLLNGMDGSLGA</sequence>
<dbReference type="CDD" id="cd00067">
    <property type="entry name" value="GAL4"/>
    <property type="match status" value="1"/>
</dbReference>
<dbReference type="GO" id="GO:0045944">
    <property type="term" value="P:positive regulation of transcription by RNA polymerase II"/>
    <property type="evidence" value="ECO:0007669"/>
    <property type="project" value="TreeGrafter"/>
</dbReference>
<dbReference type="Gene3D" id="4.10.240.10">
    <property type="entry name" value="Zn(2)-C6 fungal-type DNA-binding domain"/>
    <property type="match status" value="1"/>
</dbReference>
<feature type="compositionally biased region" description="Polar residues" evidence="2">
    <location>
        <begin position="700"/>
        <end position="718"/>
    </location>
</feature>
<keyword evidence="1" id="KW-0539">Nucleus</keyword>
<evidence type="ECO:0000259" key="3">
    <source>
        <dbReference type="PROSITE" id="PS50048"/>
    </source>
</evidence>
<dbReference type="SMART" id="SM00066">
    <property type="entry name" value="GAL4"/>
    <property type="match status" value="1"/>
</dbReference>
<dbReference type="STRING" id="1168221.R7Z798"/>
<organism evidence="4 5">
    <name type="scientific">Coniosporium apollinis (strain CBS 100218)</name>
    <name type="common">Rock-inhabiting black yeast</name>
    <dbReference type="NCBI Taxonomy" id="1168221"/>
    <lineage>
        <taxon>Eukaryota</taxon>
        <taxon>Fungi</taxon>
        <taxon>Dikarya</taxon>
        <taxon>Ascomycota</taxon>
        <taxon>Pezizomycotina</taxon>
        <taxon>Dothideomycetes</taxon>
        <taxon>Dothideomycetes incertae sedis</taxon>
        <taxon>Coniosporium</taxon>
    </lineage>
</organism>
<feature type="region of interest" description="Disordered" evidence="2">
    <location>
        <begin position="700"/>
        <end position="720"/>
    </location>
</feature>
<dbReference type="InterPro" id="IPR052780">
    <property type="entry name" value="AAA_Catabolism_Regulators"/>
</dbReference>
<dbReference type="InterPro" id="IPR036864">
    <property type="entry name" value="Zn2-C6_fun-type_DNA-bd_sf"/>
</dbReference>
<dbReference type="CDD" id="cd12148">
    <property type="entry name" value="fungal_TF_MHR"/>
    <property type="match status" value="1"/>
</dbReference>
<dbReference type="OrthoDB" id="2262349at2759"/>
<dbReference type="eggNOG" id="ENOG502QQTI">
    <property type="taxonomic scope" value="Eukaryota"/>
</dbReference>
<protein>
    <recommendedName>
        <fullName evidence="3">Zn(2)-C6 fungal-type domain-containing protein</fullName>
    </recommendedName>
</protein>
<feature type="compositionally biased region" description="Acidic residues" evidence="2">
    <location>
        <begin position="82"/>
        <end position="91"/>
    </location>
</feature>
<gene>
    <name evidence="4" type="ORF">W97_09318</name>
</gene>
<dbReference type="PANTHER" id="PTHR31644:SF2">
    <property type="entry name" value="TRANSCRIPTIONAL ACTIVATOR ARO80-RELATED"/>
    <property type="match status" value="1"/>
</dbReference>
<accession>R7Z798</accession>
<dbReference type="InterPro" id="IPR001138">
    <property type="entry name" value="Zn2Cys6_DnaBD"/>
</dbReference>